<dbReference type="PROSITE" id="PS51257">
    <property type="entry name" value="PROKAR_LIPOPROTEIN"/>
    <property type="match status" value="1"/>
</dbReference>
<proteinExistence type="predicted"/>
<protein>
    <recommendedName>
        <fullName evidence="3">Lipoprotein</fullName>
    </recommendedName>
</protein>
<sequence length="242" mass="27794">MKKYILATIIGSVTLTSCLSFFPDRYEKSLVYNGFQANTNTGIGTKVNIKGYYSLANDSTKSAPVGGYSVISNGGMSTLAGYNPFILYEDGTYGNILFNAVEKDFSANEHYKRANMELDKECTPLNNIYLMRSGYYKVKEDTICVTTYIYYMLRTELVLLRYKIIDRNHLLLLDETYISGNKNENDTCVRNRIFEFIPAKTLPSSSLFPIKKKRWAWASKKDWKQFKHSIARTSKNKQENIQ</sequence>
<name>A0ABX4EGA9_SEGBR</name>
<reference evidence="1 2" key="1">
    <citation type="submission" date="2017-08" db="EMBL/GenBank/DDBJ databases">
        <title>Comparative genomics of non-oral Prevotella species.</title>
        <authorList>
            <person name="Accetto T."/>
            <person name="Nograsek B."/>
            <person name="Avgustin G."/>
        </authorList>
    </citation>
    <scope>NUCLEOTIDE SEQUENCE [LARGE SCALE GENOMIC DNA]</scope>
    <source>
        <strain evidence="1 2">TC1-1</strain>
    </source>
</reference>
<dbReference type="RefSeq" id="WP_094448652.1">
    <property type="nucleotide sequence ID" value="NZ_CP091802.1"/>
</dbReference>
<organism evidence="1 2">
    <name type="scientific">Segatella bryantii</name>
    <name type="common">Prevotella bryantii</name>
    <dbReference type="NCBI Taxonomy" id="77095"/>
    <lineage>
        <taxon>Bacteria</taxon>
        <taxon>Pseudomonadati</taxon>
        <taxon>Bacteroidota</taxon>
        <taxon>Bacteroidia</taxon>
        <taxon>Bacteroidales</taxon>
        <taxon>Prevotellaceae</taxon>
        <taxon>Segatella</taxon>
    </lineage>
</organism>
<evidence type="ECO:0008006" key="3">
    <source>
        <dbReference type="Google" id="ProtNLM"/>
    </source>
</evidence>
<evidence type="ECO:0000313" key="2">
    <source>
        <dbReference type="Proteomes" id="UP000216189"/>
    </source>
</evidence>
<dbReference type="EMBL" id="NPJF01000041">
    <property type="protein sequence ID" value="OYP54615.1"/>
    <property type="molecule type" value="Genomic_DNA"/>
</dbReference>
<evidence type="ECO:0000313" key="1">
    <source>
        <dbReference type="EMBL" id="OYP54615.1"/>
    </source>
</evidence>
<comment type="caution">
    <text evidence="1">The sequence shown here is derived from an EMBL/GenBank/DDBJ whole genome shotgun (WGS) entry which is preliminary data.</text>
</comment>
<dbReference type="Proteomes" id="UP000216189">
    <property type="component" value="Unassembled WGS sequence"/>
</dbReference>
<accession>A0ABX4EGA9</accession>
<keyword evidence="2" id="KW-1185">Reference proteome</keyword>
<gene>
    <name evidence="1" type="ORF">CIK91_08875</name>
</gene>